<evidence type="ECO:0000313" key="3">
    <source>
        <dbReference type="EMBL" id="MCL6682675.1"/>
    </source>
</evidence>
<dbReference type="SUPFAM" id="SSF63829">
    <property type="entry name" value="Calcium-dependent phosphotriesterase"/>
    <property type="match status" value="1"/>
</dbReference>
<dbReference type="Pfam" id="PF08450">
    <property type="entry name" value="SGL"/>
    <property type="match status" value="1"/>
</dbReference>
<feature type="domain" description="SMP-30/Gluconolactonase/LRE-like region" evidence="2">
    <location>
        <begin position="22"/>
        <end position="260"/>
    </location>
</feature>
<gene>
    <name evidence="3" type="ORF">LZ536_02010</name>
</gene>
<dbReference type="Proteomes" id="UP001165363">
    <property type="component" value="Unassembled WGS sequence"/>
</dbReference>
<sequence length="294" mass="32046">MGSRLAEISGEISCVADVKAILGEGPVWVARDDALYWVDINGMKVFRLRDGDTVSWDTPMKIGSIWPREQGGFIAGTEQGLAFTHDFNRFNVFANPEEALPGNRFNDGKTDREGRFWAGTMDDSERRAAGSLYRVGVDHSVTAIDKGYRVTNGPAFSPDGCTMYESDSSLQLTYAFDLDEAGNASNRRTFIQFGKGDGYPDGMTVDAEGCLWIAFWDGWCVRRFSPAGELLLKLDTPVQRPTSVAFGGEGLETLFITSASRDLQGTDLDRQPLAGGLFAAHVGVSGIAELPFRG</sequence>
<reference evidence="3" key="1">
    <citation type="submission" date="2022-05" db="EMBL/GenBank/DDBJ databases">
        <authorList>
            <person name="Jo J.-H."/>
            <person name="Im W.-T."/>
        </authorList>
    </citation>
    <scope>NUCLEOTIDE SEQUENCE</scope>
    <source>
        <strain evidence="3">SE158</strain>
    </source>
</reference>
<dbReference type="PANTHER" id="PTHR10907">
    <property type="entry name" value="REGUCALCIN"/>
    <property type="match status" value="1"/>
</dbReference>
<comment type="caution">
    <text evidence="3">The sequence shown here is derived from an EMBL/GenBank/DDBJ whole genome shotgun (WGS) entry which is preliminary data.</text>
</comment>
<accession>A0ABT0RJ94</accession>
<keyword evidence="4" id="KW-1185">Reference proteome</keyword>
<dbReference type="EMBL" id="JAMGBD010000001">
    <property type="protein sequence ID" value="MCL6682675.1"/>
    <property type="molecule type" value="Genomic_DNA"/>
</dbReference>
<dbReference type="PANTHER" id="PTHR10907:SF47">
    <property type="entry name" value="REGUCALCIN"/>
    <property type="match status" value="1"/>
</dbReference>
<dbReference type="RefSeq" id="WP_249846630.1">
    <property type="nucleotide sequence ID" value="NZ_JAMGBD010000001.1"/>
</dbReference>
<comment type="similarity">
    <text evidence="1">Belongs to the SMP-30/CGR1 family.</text>
</comment>
<dbReference type="InterPro" id="IPR011042">
    <property type="entry name" value="6-blade_b-propeller_TolB-like"/>
</dbReference>
<proteinExistence type="inferred from homology"/>
<dbReference type="PRINTS" id="PR01790">
    <property type="entry name" value="SMP30FAMILY"/>
</dbReference>
<dbReference type="InterPro" id="IPR005511">
    <property type="entry name" value="SMP-30"/>
</dbReference>
<dbReference type="InterPro" id="IPR013658">
    <property type="entry name" value="SGL"/>
</dbReference>
<organism evidence="3 4">
    <name type="scientific">Sphingomonas alba</name>
    <dbReference type="NCBI Taxonomy" id="2908208"/>
    <lineage>
        <taxon>Bacteria</taxon>
        <taxon>Pseudomonadati</taxon>
        <taxon>Pseudomonadota</taxon>
        <taxon>Alphaproteobacteria</taxon>
        <taxon>Sphingomonadales</taxon>
        <taxon>Sphingomonadaceae</taxon>
        <taxon>Sphingomonas</taxon>
    </lineage>
</organism>
<protein>
    <submittedName>
        <fullName evidence="3">SMP-30/gluconolactonase/LRE family protein</fullName>
    </submittedName>
</protein>
<name>A0ABT0RJ94_9SPHN</name>
<evidence type="ECO:0000313" key="4">
    <source>
        <dbReference type="Proteomes" id="UP001165363"/>
    </source>
</evidence>
<dbReference type="Gene3D" id="2.120.10.30">
    <property type="entry name" value="TolB, C-terminal domain"/>
    <property type="match status" value="1"/>
</dbReference>
<evidence type="ECO:0000256" key="1">
    <source>
        <dbReference type="ARBA" id="ARBA00008853"/>
    </source>
</evidence>
<evidence type="ECO:0000259" key="2">
    <source>
        <dbReference type="Pfam" id="PF08450"/>
    </source>
</evidence>